<dbReference type="HOGENOM" id="CLU_2810430_0_0_11"/>
<dbReference type="EMBL" id="CP002047">
    <property type="protein sequence ID" value="ADI06495.1"/>
    <property type="molecule type" value="Genomic_DNA"/>
</dbReference>
<dbReference type="Proteomes" id="UP000000377">
    <property type="component" value="Chromosome"/>
</dbReference>
<organism evidence="1 2">
    <name type="scientific">Streptomyces bingchenggensis (strain BCW-1)</name>
    <dbReference type="NCBI Taxonomy" id="749414"/>
    <lineage>
        <taxon>Bacteria</taxon>
        <taxon>Bacillati</taxon>
        <taxon>Actinomycetota</taxon>
        <taxon>Actinomycetes</taxon>
        <taxon>Kitasatosporales</taxon>
        <taxon>Streptomycetaceae</taxon>
        <taxon>Streptomyces</taxon>
    </lineage>
</organism>
<gene>
    <name evidence="1" type="ordered locus">SBI_03374</name>
</gene>
<dbReference type="KEGG" id="sbh:SBI_03374"/>
<dbReference type="AlphaFoldDB" id="D7CAD8"/>
<accession>D7CAD8</accession>
<name>D7CAD8_STRBB</name>
<sequence length="67" mass="7523">MEESVVDARRIGNFAPTAGNIAKLPFGEHGLKAWQYGSKPTYDPPPEIYQEPWLDDYGLRGRSRDSA</sequence>
<evidence type="ECO:0000313" key="1">
    <source>
        <dbReference type="EMBL" id="ADI06495.1"/>
    </source>
</evidence>
<keyword evidence="2" id="KW-1185">Reference proteome</keyword>
<reference evidence="1 2" key="1">
    <citation type="journal article" date="2010" name="J. Bacteriol.">
        <title>Genome sequence of the milbemycin-producing bacterium Streptomyces bingchenggensis.</title>
        <authorList>
            <person name="Wang X.J."/>
            <person name="Yan Y.J."/>
            <person name="Zhang B."/>
            <person name="An J."/>
            <person name="Wang J.J."/>
            <person name="Tian J."/>
            <person name="Jiang L."/>
            <person name="Chen Y.H."/>
            <person name="Huang S.X."/>
            <person name="Yin M."/>
            <person name="Zhang J."/>
            <person name="Gao A.L."/>
            <person name="Liu C.X."/>
            <person name="Zhu Z.X."/>
            <person name="Xiang W.S."/>
        </authorList>
    </citation>
    <scope>NUCLEOTIDE SEQUENCE [LARGE SCALE GENOMIC DNA]</scope>
    <source>
        <strain evidence="1 2">BCW-1</strain>
    </source>
</reference>
<protein>
    <submittedName>
        <fullName evidence="1">Uncharacterized protein</fullName>
    </submittedName>
</protein>
<evidence type="ECO:0000313" key="2">
    <source>
        <dbReference type="Proteomes" id="UP000000377"/>
    </source>
</evidence>
<proteinExistence type="predicted"/>